<dbReference type="EMBL" id="UINC01144768">
    <property type="protein sequence ID" value="SVD34482.1"/>
    <property type="molecule type" value="Genomic_DNA"/>
</dbReference>
<feature type="non-terminal residue" evidence="1">
    <location>
        <position position="166"/>
    </location>
</feature>
<sequence>VKKSIAPKVTFLKMTTSHPTAYRSFGEQTTEYTNRSNDTVSKQSVNSPVAWYETDLAAKTNTWRYALSAEEVEEIRRAVSSITTSGIALTDVSRDNFVLPALSNKVQSWRDELMSGIGVKYVTGLTVDSFTRTETEIAFWGIGHHMGIPGAENPDRELLGHGKGYG</sequence>
<accession>A0A382UK05</accession>
<evidence type="ECO:0000313" key="1">
    <source>
        <dbReference type="EMBL" id="SVD34482.1"/>
    </source>
</evidence>
<gene>
    <name evidence="1" type="ORF">METZ01_LOCUS387336</name>
</gene>
<dbReference type="AlphaFoldDB" id="A0A382UK05"/>
<reference evidence="1" key="1">
    <citation type="submission" date="2018-05" db="EMBL/GenBank/DDBJ databases">
        <authorList>
            <person name="Lanie J.A."/>
            <person name="Ng W.-L."/>
            <person name="Kazmierczak K.M."/>
            <person name="Andrzejewski T.M."/>
            <person name="Davidsen T.M."/>
            <person name="Wayne K.J."/>
            <person name="Tettelin H."/>
            <person name="Glass J.I."/>
            <person name="Rusch D."/>
            <person name="Podicherti R."/>
            <person name="Tsui H.-C.T."/>
            <person name="Winkler M.E."/>
        </authorList>
    </citation>
    <scope>NUCLEOTIDE SEQUENCE</scope>
</reference>
<organism evidence="1">
    <name type="scientific">marine metagenome</name>
    <dbReference type="NCBI Taxonomy" id="408172"/>
    <lineage>
        <taxon>unclassified sequences</taxon>
        <taxon>metagenomes</taxon>
        <taxon>ecological metagenomes</taxon>
    </lineage>
</organism>
<proteinExistence type="predicted"/>
<protein>
    <submittedName>
        <fullName evidence="1">Uncharacterized protein</fullName>
    </submittedName>
</protein>
<feature type="non-terminal residue" evidence="1">
    <location>
        <position position="1"/>
    </location>
</feature>
<name>A0A382UK05_9ZZZZ</name>